<evidence type="ECO:0000313" key="2">
    <source>
        <dbReference type="Proteomes" id="UP000515563"/>
    </source>
</evidence>
<dbReference type="Proteomes" id="UP000515563">
    <property type="component" value="Chromosome"/>
</dbReference>
<organism evidence="1 2">
    <name type="scientific">Kribbella qitaiheensis</name>
    <dbReference type="NCBI Taxonomy" id="1544730"/>
    <lineage>
        <taxon>Bacteria</taxon>
        <taxon>Bacillati</taxon>
        <taxon>Actinomycetota</taxon>
        <taxon>Actinomycetes</taxon>
        <taxon>Propionibacteriales</taxon>
        <taxon>Kribbellaceae</taxon>
        <taxon>Kribbella</taxon>
    </lineage>
</organism>
<reference evidence="1 2" key="2">
    <citation type="journal article" date="2020" name="Microbiol. Resour. Announc.">
        <title>Antarctic desert soil bacteria exhibit high novel natural product potential, evaluated through long-read genome sequencing and comparative genomics.</title>
        <authorList>
            <person name="Benaud N."/>
            <person name="Edwards R.J."/>
            <person name="Amos T.G."/>
            <person name="D'Agostino P.M."/>
            <person name="Gutierrez-Chavez C."/>
            <person name="Montgomery K."/>
            <person name="Nicetic I."/>
            <person name="Ferrari B.C."/>
        </authorList>
    </citation>
    <scope>NUCLEOTIDE SEQUENCE [LARGE SCALE GENOMIC DNA]</scope>
    <source>
        <strain evidence="1 2">SPB151</strain>
    </source>
</reference>
<dbReference type="KEGG" id="kqi:F1D05_17705"/>
<gene>
    <name evidence="1" type="ORF">F1D05_17705</name>
</gene>
<protein>
    <submittedName>
        <fullName evidence="1">Uncharacterized protein</fullName>
    </submittedName>
</protein>
<dbReference type="EMBL" id="CP043661">
    <property type="protein sequence ID" value="QNE19419.1"/>
    <property type="molecule type" value="Genomic_DNA"/>
</dbReference>
<proteinExistence type="predicted"/>
<dbReference type="AlphaFoldDB" id="A0A7G6WZK4"/>
<sequence length="59" mass="6642">MPLALTLLSGVTIFFPQVEPFLAKNWWRLREPSDLELNRIAPAWFAVCQAAGVARRGTD</sequence>
<dbReference type="RefSeq" id="WP_185448697.1">
    <property type="nucleotide sequence ID" value="NZ_CP043661.1"/>
</dbReference>
<evidence type="ECO:0000313" key="1">
    <source>
        <dbReference type="EMBL" id="QNE19419.1"/>
    </source>
</evidence>
<keyword evidence="2" id="KW-1185">Reference proteome</keyword>
<name>A0A7G6WZK4_9ACTN</name>
<reference evidence="2" key="1">
    <citation type="submission" date="2019-09" db="EMBL/GenBank/DDBJ databases">
        <title>Antimicrobial potential of Antarctic Bacteria.</title>
        <authorList>
            <person name="Benaud N."/>
            <person name="Edwards R.J."/>
            <person name="Ferrari B.C."/>
        </authorList>
    </citation>
    <scope>NUCLEOTIDE SEQUENCE [LARGE SCALE GENOMIC DNA]</scope>
    <source>
        <strain evidence="2">SPB151</strain>
    </source>
</reference>
<accession>A0A7G6WZK4</accession>